<dbReference type="Gramene" id="KCW46768">
    <property type="protein sequence ID" value="KCW46768"/>
    <property type="gene ID" value="EUGRSUZ_K00575"/>
</dbReference>
<organism evidence="2">
    <name type="scientific">Eucalyptus grandis</name>
    <name type="common">Flooded gum</name>
    <dbReference type="NCBI Taxonomy" id="71139"/>
    <lineage>
        <taxon>Eukaryota</taxon>
        <taxon>Viridiplantae</taxon>
        <taxon>Streptophyta</taxon>
        <taxon>Embryophyta</taxon>
        <taxon>Tracheophyta</taxon>
        <taxon>Spermatophyta</taxon>
        <taxon>Magnoliopsida</taxon>
        <taxon>eudicotyledons</taxon>
        <taxon>Gunneridae</taxon>
        <taxon>Pentapetalae</taxon>
        <taxon>rosids</taxon>
        <taxon>malvids</taxon>
        <taxon>Myrtales</taxon>
        <taxon>Myrtaceae</taxon>
        <taxon>Myrtoideae</taxon>
        <taxon>Eucalypteae</taxon>
        <taxon>Eucalyptus</taxon>
    </lineage>
</organism>
<dbReference type="InParanoid" id="A0A058ZYB4"/>
<gene>
    <name evidence="2" type="ORF">EUGRSUZ_K00575</name>
</gene>
<dbReference type="EMBL" id="KK198763">
    <property type="protein sequence ID" value="KCW46768.1"/>
    <property type="molecule type" value="Genomic_DNA"/>
</dbReference>
<name>A0A058ZYB4_EUCGR</name>
<evidence type="ECO:0000256" key="1">
    <source>
        <dbReference type="SAM" id="Phobius"/>
    </source>
</evidence>
<proteinExistence type="predicted"/>
<reference evidence="2" key="1">
    <citation type="submission" date="2013-07" db="EMBL/GenBank/DDBJ databases">
        <title>The genome of Eucalyptus grandis.</title>
        <authorList>
            <person name="Schmutz J."/>
            <person name="Hayes R."/>
            <person name="Myburg A."/>
            <person name="Tuskan G."/>
            <person name="Grattapaglia D."/>
            <person name="Rokhsar D.S."/>
        </authorList>
    </citation>
    <scope>NUCLEOTIDE SEQUENCE</scope>
    <source>
        <tissue evidence="2">Leaf extractions</tissue>
    </source>
</reference>
<protein>
    <submittedName>
        <fullName evidence="2">Uncharacterized protein</fullName>
    </submittedName>
</protein>
<feature type="transmembrane region" description="Helical" evidence="1">
    <location>
        <begin position="47"/>
        <end position="67"/>
    </location>
</feature>
<accession>A0A058ZYB4</accession>
<dbReference type="AlphaFoldDB" id="A0A058ZYB4"/>
<sequence>MWMPNWQAVRYTNPGLEITFPSCRLLIYVDPFNATYCMLSKNKRHEYIFYLLLGAPELFCVEISAMISGKLLFPDLLDFQLPCLHAKARSQKVTGTKWFPFAADSEAGSMESR</sequence>
<evidence type="ECO:0000313" key="2">
    <source>
        <dbReference type="EMBL" id="KCW46768.1"/>
    </source>
</evidence>
<keyword evidence="1" id="KW-0812">Transmembrane</keyword>
<keyword evidence="1" id="KW-0472">Membrane</keyword>
<keyword evidence="1" id="KW-1133">Transmembrane helix</keyword>